<reference evidence="4" key="1">
    <citation type="submission" date="2021-02" db="EMBL/GenBank/DDBJ databases">
        <authorList>
            <person name="Nowell W R."/>
        </authorList>
    </citation>
    <scope>NUCLEOTIDE SEQUENCE</scope>
</reference>
<dbReference type="EMBL" id="CAJOBI010043673">
    <property type="protein sequence ID" value="CAF4336858.1"/>
    <property type="molecule type" value="Genomic_DNA"/>
</dbReference>
<feature type="compositionally biased region" description="Acidic residues" evidence="1">
    <location>
        <begin position="18"/>
        <end position="27"/>
    </location>
</feature>
<dbReference type="EMBL" id="CAJOBJ010141458">
    <property type="protein sequence ID" value="CAF4764918.1"/>
    <property type="molecule type" value="Genomic_DNA"/>
</dbReference>
<dbReference type="EMBL" id="CAJOBH010121633">
    <property type="protein sequence ID" value="CAF4714135.1"/>
    <property type="molecule type" value="Genomic_DNA"/>
</dbReference>
<feature type="non-terminal residue" evidence="4">
    <location>
        <position position="33"/>
    </location>
</feature>
<dbReference type="Proteomes" id="UP000681967">
    <property type="component" value="Unassembled WGS sequence"/>
</dbReference>
<dbReference type="AlphaFoldDB" id="A0A8S3AXJ8"/>
<sequence length="33" mass="3561">MAPVRELVDVLNGPPPTDDGDDDDVGDEPYFIS</sequence>
<feature type="region of interest" description="Disordered" evidence="1">
    <location>
        <begin position="1"/>
        <end position="33"/>
    </location>
</feature>
<evidence type="ECO:0000256" key="1">
    <source>
        <dbReference type="SAM" id="MobiDB-lite"/>
    </source>
</evidence>
<dbReference type="EMBL" id="CAJOBJ010205766">
    <property type="protein sequence ID" value="CAF4996317.1"/>
    <property type="molecule type" value="Genomic_DNA"/>
</dbReference>
<evidence type="ECO:0000313" key="2">
    <source>
        <dbReference type="EMBL" id="CAF4336858.1"/>
    </source>
</evidence>
<gene>
    <name evidence="3" type="ORF">BYL167_LOCUS44602</name>
    <name evidence="4" type="ORF">GIL414_LOCUS45706</name>
    <name evidence="5" type="ORF">GIL414_LOCUS56963</name>
    <name evidence="2" type="ORF">SMN809_LOCUS27624</name>
</gene>
<dbReference type="Proteomes" id="UP000681720">
    <property type="component" value="Unassembled WGS sequence"/>
</dbReference>
<accession>A0A8S3AXJ8</accession>
<evidence type="ECO:0000313" key="5">
    <source>
        <dbReference type="EMBL" id="CAF4996317.1"/>
    </source>
</evidence>
<organism evidence="4 6">
    <name type="scientific">Rotaria magnacalcarata</name>
    <dbReference type="NCBI Taxonomy" id="392030"/>
    <lineage>
        <taxon>Eukaryota</taxon>
        <taxon>Metazoa</taxon>
        <taxon>Spiralia</taxon>
        <taxon>Gnathifera</taxon>
        <taxon>Rotifera</taxon>
        <taxon>Eurotatoria</taxon>
        <taxon>Bdelloidea</taxon>
        <taxon>Philodinida</taxon>
        <taxon>Philodinidae</taxon>
        <taxon>Rotaria</taxon>
    </lineage>
</organism>
<protein>
    <submittedName>
        <fullName evidence="4">Uncharacterized protein</fullName>
    </submittedName>
</protein>
<evidence type="ECO:0000313" key="6">
    <source>
        <dbReference type="Proteomes" id="UP000681720"/>
    </source>
</evidence>
<name>A0A8S3AXJ8_9BILA</name>
<comment type="caution">
    <text evidence="4">The sequence shown here is derived from an EMBL/GenBank/DDBJ whole genome shotgun (WGS) entry which is preliminary data.</text>
</comment>
<evidence type="ECO:0000313" key="3">
    <source>
        <dbReference type="EMBL" id="CAF4714135.1"/>
    </source>
</evidence>
<proteinExistence type="predicted"/>
<evidence type="ECO:0000313" key="4">
    <source>
        <dbReference type="EMBL" id="CAF4764918.1"/>
    </source>
</evidence>
<dbReference type="Proteomes" id="UP000676336">
    <property type="component" value="Unassembled WGS sequence"/>
</dbReference>